<dbReference type="PANTHER" id="PTHR33193">
    <property type="entry name" value="DOMAIN PROTEIN, PUTATIVE (DUF3511)-RELATED"/>
    <property type="match status" value="1"/>
</dbReference>
<evidence type="ECO:0000256" key="1">
    <source>
        <dbReference type="SAM" id="MobiDB-lite"/>
    </source>
</evidence>
<dbReference type="GeneID" id="111009876"/>
<dbReference type="InterPro" id="IPR021899">
    <property type="entry name" value="DUF3511"/>
</dbReference>
<name>A0A6J1CB45_MOMCH</name>
<dbReference type="Pfam" id="PF12023">
    <property type="entry name" value="DUF3511"/>
    <property type="match status" value="1"/>
</dbReference>
<dbReference type="KEGG" id="mcha:111009876"/>
<dbReference type="OrthoDB" id="660385at2759"/>
<gene>
    <name evidence="3" type="primary">LOC111009876</name>
</gene>
<proteinExistence type="predicted"/>
<sequence>MATGGNRERGSEFKSAYICSSDNYGNEMNGRSQVNQRFPAAWNNTHGHMHGGSSFSGGYDEPEAKRQRRIAKYKAYAVESKLKSSFRNGIRWVKIKCNDIFHR</sequence>
<dbReference type="RefSeq" id="XP_022138799.1">
    <property type="nucleotide sequence ID" value="XM_022283107.1"/>
</dbReference>
<feature type="region of interest" description="Disordered" evidence="1">
    <location>
        <begin position="42"/>
        <end position="63"/>
    </location>
</feature>
<evidence type="ECO:0000313" key="2">
    <source>
        <dbReference type="Proteomes" id="UP000504603"/>
    </source>
</evidence>
<accession>A0A6J1CB45</accession>
<dbReference type="Proteomes" id="UP000504603">
    <property type="component" value="Unplaced"/>
</dbReference>
<evidence type="ECO:0000313" key="3">
    <source>
        <dbReference type="RefSeq" id="XP_022138799.1"/>
    </source>
</evidence>
<protein>
    <submittedName>
        <fullName evidence="3">Uncharacterized protein LOC111009876</fullName>
    </submittedName>
</protein>
<reference evidence="3" key="1">
    <citation type="submission" date="2025-08" db="UniProtKB">
        <authorList>
            <consortium name="RefSeq"/>
        </authorList>
    </citation>
    <scope>IDENTIFICATION</scope>
    <source>
        <strain evidence="3">OHB3-1</strain>
    </source>
</reference>
<dbReference type="AlphaFoldDB" id="A0A6J1CB45"/>
<dbReference type="PANTHER" id="PTHR33193:SF13">
    <property type="entry name" value="EXPRESSED PROTEIN"/>
    <property type="match status" value="1"/>
</dbReference>
<keyword evidence="2" id="KW-1185">Reference proteome</keyword>
<organism evidence="2 3">
    <name type="scientific">Momordica charantia</name>
    <name type="common">Bitter gourd</name>
    <name type="synonym">Balsam pear</name>
    <dbReference type="NCBI Taxonomy" id="3673"/>
    <lineage>
        <taxon>Eukaryota</taxon>
        <taxon>Viridiplantae</taxon>
        <taxon>Streptophyta</taxon>
        <taxon>Embryophyta</taxon>
        <taxon>Tracheophyta</taxon>
        <taxon>Spermatophyta</taxon>
        <taxon>Magnoliopsida</taxon>
        <taxon>eudicotyledons</taxon>
        <taxon>Gunneridae</taxon>
        <taxon>Pentapetalae</taxon>
        <taxon>rosids</taxon>
        <taxon>fabids</taxon>
        <taxon>Cucurbitales</taxon>
        <taxon>Cucurbitaceae</taxon>
        <taxon>Momordiceae</taxon>
        <taxon>Momordica</taxon>
    </lineage>
</organism>